<reference evidence="1 2" key="1">
    <citation type="submission" date="2023-07" db="EMBL/GenBank/DDBJ databases">
        <title>Genomic Encyclopedia of Type Strains, Phase IV (KMG-IV): sequencing the most valuable type-strain genomes for metagenomic binning, comparative biology and taxonomic classification.</title>
        <authorList>
            <person name="Goeker M."/>
        </authorList>
    </citation>
    <scope>NUCLEOTIDE SEQUENCE [LARGE SCALE GENOMIC DNA]</scope>
    <source>
        <strain evidence="1 2">DSM 20694</strain>
    </source>
</reference>
<name>A0ABT9UT69_9FIRM</name>
<evidence type="ECO:0000313" key="1">
    <source>
        <dbReference type="EMBL" id="MDQ0149484.1"/>
    </source>
</evidence>
<organism evidence="1 2">
    <name type="scientific">Eubacterium multiforme</name>
    <dbReference type="NCBI Taxonomy" id="83339"/>
    <lineage>
        <taxon>Bacteria</taxon>
        <taxon>Bacillati</taxon>
        <taxon>Bacillota</taxon>
        <taxon>Clostridia</taxon>
        <taxon>Eubacteriales</taxon>
        <taxon>Eubacteriaceae</taxon>
        <taxon>Eubacterium</taxon>
    </lineage>
</organism>
<dbReference type="RefSeq" id="WP_307484996.1">
    <property type="nucleotide sequence ID" value="NZ_JAUSUF010000003.1"/>
</dbReference>
<evidence type="ECO:0000313" key="2">
    <source>
        <dbReference type="Proteomes" id="UP001228504"/>
    </source>
</evidence>
<accession>A0ABT9UT69</accession>
<evidence type="ECO:0008006" key="3">
    <source>
        <dbReference type="Google" id="ProtNLM"/>
    </source>
</evidence>
<protein>
    <recommendedName>
        <fullName evidence="3">Hsp20/alpha crystallin family protein</fullName>
    </recommendedName>
</protein>
<keyword evidence="2" id="KW-1185">Reference proteome</keyword>
<comment type="caution">
    <text evidence="1">The sequence shown here is derived from an EMBL/GenBank/DDBJ whole genome shotgun (WGS) entry which is preliminary data.</text>
</comment>
<dbReference type="EMBL" id="JAUSUF010000003">
    <property type="protein sequence ID" value="MDQ0149484.1"/>
    <property type="molecule type" value="Genomic_DNA"/>
</dbReference>
<proteinExistence type="predicted"/>
<dbReference type="Proteomes" id="UP001228504">
    <property type="component" value="Unassembled WGS sequence"/>
</dbReference>
<sequence>MKFKTEKNLRIINELMSFCYHFSSRDISVNIKTVNNKSTITVDALIYKFPKNDYDNLIQTLNIPRQHEVEQYYWQLGGESEFDCELSLVGMMVDNAKVQYENNILHIELERIETS</sequence>
<gene>
    <name evidence="1" type="ORF">J2S18_001414</name>
</gene>